<name>A0A3B0C8A1_9BACL</name>
<keyword evidence="6" id="KW-1185">Reference proteome</keyword>
<protein>
    <submittedName>
        <fullName evidence="5">AraC family transcriptional regulator</fullName>
    </submittedName>
</protein>
<dbReference type="InterPro" id="IPR018060">
    <property type="entry name" value="HTH_AraC"/>
</dbReference>
<keyword evidence="2" id="KW-0238">DNA-binding</keyword>
<evidence type="ECO:0000256" key="2">
    <source>
        <dbReference type="ARBA" id="ARBA00023125"/>
    </source>
</evidence>
<dbReference type="InterPro" id="IPR018062">
    <property type="entry name" value="HTH_AraC-typ_CS"/>
</dbReference>
<sequence>MIQSGQITFLGGHAGREALFLTRFSNDAFLESPDFPFHLALYEFKRGESVAPHSHEFIEFVYVYGGTGTHEYRGIGYPIREGDVFVIEPGAEHAYRAGSDKQPLEVYNILVAPALLRHEMEALFRVSSFVDFFYVEPFLRESAQFQSRLTLTPQHRIEMKLLIERIGEEYREKKPGYRILVKTRLIEMLVFLSRCYSGLLHKPMTSNAGEESLMRRIAEFIELHHASPLTLAQMSQMCDMSQSAFTLKFKQHIGKSFLEYRNDIRLETAKKLLASTDYTILRVSQEVGFDDLSFFNKLFKQAEGVTPGQFRRTNPETG</sequence>
<dbReference type="InterPro" id="IPR009057">
    <property type="entry name" value="Homeodomain-like_sf"/>
</dbReference>
<dbReference type="InterPro" id="IPR037923">
    <property type="entry name" value="HTH-like"/>
</dbReference>
<dbReference type="SUPFAM" id="SSF46689">
    <property type="entry name" value="Homeodomain-like"/>
    <property type="match status" value="2"/>
</dbReference>
<dbReference type="Pfam" id="PF02311">
    <property type="entry name" value="AraC_binding"/>
    <property type="match status" value="1"/>
</dbReference>
<reference evidence="5 6" key="1">
    <citation type="journal article" date="2007" name="Int. J. Syst. Evol. Microbiol.">
        <title>Paenibacillus ginsengarvi sp. nov., isolated from soil from ginseng cultivation.</title>
        <authorList>
            <person name="Yoon M.H."/>
            <person name="Ten L.N."/>
            <person name="Im W.T."/>
        </authorList>
    </citation>
    <scope>NUCLEOTIDE SEQUENCE [LARGE SCALE GENOMIC DNA]</scope>
    <source>
        <strain evidence="5 6">KCTC 13059</strain>
    </source>
</reference>
<dbReference type="Proteomes" id="UP000282311">
    <property type="component" value="Unassembled WGS sequence"/>
</dbReference>
<keyword evidence="1" id="KW-0805">Transcription regulation</keyword>
<dbReference type="Gene3D" id="1.10.10.60">
    <property type="entry name" value="Homeodomain-like"/>
    <property type="match status" value="2"/>
</dbReference>
<gene>
    <name evidence="5" type="ORF">D7M11_19610</name>
</gene>
<proteinExistence type="predicted"/>
<keyword evidence="3" id="KW-0804">Transcription</keyword>
<dbReference type="AlphaFoldDB" id="A0A3B0C8A1"/>
<evidence type="ECO:0000256" key="1">
    <source>
        <dbReference type="ARBA" id="ARBA00023015"/>
    </source>
</evidence>
<accession>A0A3B0C8A1</accession>
<feature type="domain" description="HTH araC/xylS-type" evidence="4">
    <location>
        <begin position="215"/>
        <end position="313"/>
    </location>
</feature>
<comment type="caution">
    <text evidence="5">The sequence shown here is derived from an EMBL/GenBank/DDBJ whole genome shotgun (WGS) entry which is preliminary data.</text>
</comment>
<evidence type="ECO:0000256" key="3">
    <source>
        <dbReference type="ARBA" id="ARBA00023163"/>
    </source>
</evidence>
<dbReference type="EMBL" id="RBAH01000014">
    <property type="protein sequence ID" value="RKN80688.1"/>
    <property type="molecule type" value="Genomic_DNA"/>
</dbReference>
<dbReference type="PROSITE" id="PS01124">
    <property type="entry name" value="HTH_ARAC_FAMILY_2"/>
    <property type="match status" value="1"/>
</dbReference>
<evidence type="ECO:0000259" key="4">
    <source>
        <dbReference type="PROSITE" id="PS01124"/>
    </source>
</evidence>
<evidence type="ECO:0000313" key="5">
    <source>
        <dbReference type="EMBL" id="RKN80688.1"/>
    </source>
</evidence>
<dbReference type="GO" id="GO:0003700">
    <property type="term" value="F:DNA-binding transcription factor activity"/>
    <property type="evidence" value="ECO:0007669"/>
    <property type="project" value="InterPro"/>
</dbReference>
<evidence type="ECO:0000313" key="6">
    <source>
        <dbReference type="Proteomes" id="UP000282311"/>
    </source>
</evidence>
<dbReference type="PANTHER" id="PTHR43280:SF2">
    <property type="entry name" value="HTH-TYPE TRANSCRIPTIONAL REGULATOR EXSA"/>
    <property type="match status" value="1"/>
</dbReference>
<dbReference type="PRINTS" id="PR00032">
    <property type="entry name" value="HTHARAC"/>
</dbReference>
<dbReference type="InterPro" id="IPR003313">
    <property type="entry name" value="AraC-bd"/>
</dbReference>
<dbReference type="Gene3D" id="2.60.120.10">
    <property type="entry name" value="Jelly Rolls"/>
    <property type="match status" value="1"/>
</dbReference>
<dbReference type="InterPro" id="IPR014710">
    <property type="entry name" value="RmlC-like_jellyroll"/>
</dbReference>
<dbReference type="Pfam" id="PF12833">
    <property type="entry name" value="HTH_18"/>
    <property type="match status" value="1"/>
</dbReference>
<dbReference type="PANTHER" id="PTHR43280">
    <property type="entry name" value="ARAC-FAMILY TRANSCRIPTIONAL REGULATOR"/>
    <property type="match status" value="1"/>
</dbReference>
<dbReference type="InterPro" id="IPR020449">
    <property type="entry name" value="Tscrpt_reg_AraC-type_HTH"/>
</dbReference>
<dbReference type="GO" id="GO:0043565">
    <property type="term" value="F:sequence-specific DNA binding"/>
    <property type="evidence" value="ECO:0007669"/>
    <property type="project" value="InterPro"/>
</dbReference>
<dbReference type="SUPFAM" id="SSF51215">
    <property type="entry name" value="Regulatory protein AraC"/>
    <property type="match status" value="1"/>
</dbReference>
<dbReference type="SMART" id="SM00342">
    <property type="entry name" value="HTH_ARAC"/>
    <property type="match status" value="1"/>
</dbReference>
<organism evidence="5 6">
    <name type="scientific">Paenibacillus ginsengarvi</name>
    <dbReference type="NCBI Taxonomy" id="400777"/>
    <lineage>
        <taxon>Bacteria</taxon>
        <taxon>Bacillati</taxon>
        <taxon>Bacillota</taxon>
        <taxon>Bacilli</taxon>
        <taxon>Bacillales</taxon>
        <taxon>Paenibacillaceae</taxon>
        <taxon>Paenibacillus</taxon>
    </lineage>
</organism>
<dbReference type="PROSITE" id="PS00041">
    <property type="entry name" value="HTH_ARAC_FAMILY_1"/>
    <property type="match status" value="1"/>
</dbReference>